<dbReference type="AlphaFoldDB" id="A0A9N9HVD7"/>
<gene>
    <name evidence="1" type="ORF">ALEPTO_LOCUS11798</name>
</gene>
<dbReference type="InterPro" id="IPR032675">
    <property type="entry name" value="LRR_dom_sf"/>
</dbReference>
<proteinExistence type="predicted"/>
<evidence type="ECO:0000313" key="2">
    <source>
        <dbReference type="Proteomes" id="UP000789508"/>
    </source>
</evidence>
<organism evidence="1 2">
    <name type="scientific">Ambispora leptoticha</name>
    <dbReference type="NCBI Taxonomy" id="144679"/>
    <lineage>
        <taxon>Eukaryota</taxon>
        <taxon>Fungi</taxon>
        <taxon>Fungi incertae sedis</taxon>
        <taxon>Mucoromycota</taxon>
        <taxon>Glomeromycotina</taxon>
        <taxon>Glomeromycetes</taxon>
        <taxon>Archaeosporales</taxon>
        <taxon>Ambisporaceae</taxon>
        <taxon>Ambispora</taxon>
    </lineage>
</organism>
<dbReference type="Proteomes" id="UP000789508">
    <property type="component" value="Unassembled WGS sequence"/>
</dbReference>
<feature type="non-terminal residue" evidence="1">
    <location>
        <position position="416"/>
    </location>
</feature>
<sequence length="416" mass="46457">MFTTEKGAKTALRLELIQGTKNHYSIRTGENTPNLTGEIEDLSEFQNLKGINASNNQFTKLDALLTLPNKDKVEKINFFGNKIGEVDLAKIFTEFPNLKYLNLDYNPLSVKNLSNLTSSQLEKLVEGMKNKQIRISASKGTVLADLLEYTQGLIKSGDGTQRQQAQRLQAILQSGSIEPKNKGENNSNYTPLIIGELQKILIEAVSKTGDLVVDPAADTKPGRKDGAYTRLLGNEQLGALISRIHSASISSGVELEKLVLAKSDLFLVQTAEEMESLLSNGEKFDKKTYLIPKKVVKKSAKFKSEHEPDYLILKKATKTLYITELKDGDAFDTKKSAGEAESLRKFKNHISENVPYKTLILVCCFNQTSKEKILQGFKNKIKPNEAFTGQEFCELIGIDYQAIVKERKEQDQKENI</sequence>
<dbReference type="OrthoDB" id="10267471at2759"/>
<dbReference type="SUPFAM" id="SSF52058">
    <property type="entry name" value="L domain-like"/>
    <property type="match status" value="1"/>
</dbReference>
<name>A0A9N9HVD7_9GLOM</name>
<evidence type="ECO:0000313" key="1">
    <source>
        <dbReference type="EMBL" id="CAG8707779.1"/>
    </source>
</evidence>
<dbReference type="PROSITE" id="PS51450">
    <property type="entry name" value="LRR"/>
    <property type="match status" value="2"/>
</dbReference>
<keyword evidence="2" id="KW-1185">Reference proteome</keyword>
<protein>
    <submittedName>
        <fullName evidence="1">12924_t:CDS:1</fullName>
    </submittedName>
</protein>
<accession>A0A9N9HVD7</accession>
<reference evidence="1" key="1">
    <citation type="submission" date="2021-06" db="EMBL/GenBank/DDBJ databases">
        <authorList>
            <person name="Kallberg Y."/>
            <person name="Tangrot J."/>
            <person name="Rosling A."/>
        </authorList>
    </citation>
    <scope>NUCLEOTIDE SEQUENCE</scope>
    <source>
        <strain evidence="1">FL130A</strain>
    </source>
</reference>
<dbReference type="EMBL" id="CAJVPS010021514">
    <property type="protein sequence ID" value="CAG8707779.1"/>
    <property type="molecule type" value="Genomic_DNA"/>
</dbReference>
<dbReference type="InterPro" id="IPR001611">
    <property type="entry name" value="Leu-rich_rpt"/>
</dbReference>
<dbReference type="Gene3D" id="3.80.10.10">
    <property type="entry name" value="Ribonuclease Inhibitor"/>
    <property type="match status" value="1"/>
</dbReference>
<feature type="non-terminal residue" evidence="1">
    <location>
        <position position="1"/>
    </location>
</feature>
<comment type="caution">
    <text evidence="1">The sequence shown here is derived from an EMBL/GenBank/DDBJ whole genome shotgun (WGS) entry which is preliminary data.</text>
</comment>